<protein>
    <submittedName>
        <fullName evidence="9">Peptidase S8</fullName>
    </submittedName>
</protein>
<keyword evidence="3 5" id="KW-0378">Hydrolase</keyword>
<dbReference type="PROSITE" id="PS51892">
    <property type="entry name" value="SUBTILASE"/>
    <property type="match status" value="1"/>
</dbReference>
<feature type="domain" description="Peptidase S8/S53" evidence="8">
    <location>
        <begin position="80"/>
        <end position="489"/>
    </location>
</feature>
<dbReference type="PRINTS" id="PR00723">
    <property type="entry name" value="SUBTILISIN"/>
</dbReference>
<dbReference type="InterPro" id="IPR051048">
    <property type="entry name" value="Peptidase_S8/S53_subtilisin"/>
</dbReference>
<reference evidence="9 10" key="1">
    <citation type="submission" date="2019-04" db="EMBL/GenBank/DDBJ databases">
        <title>Flavobacterium sp. nov. isolated from construction timber.</title>
        <authorList>
            <person name="Lin S.-Y."/>
            <person name="Chang C.-T."/>
            <person name="Young C.-C."/>
        </authorList>
    </citation>
    <scope>NUCLEOTIDE SEQUENCE [LARGE SCALE GENOMIC DNA]</scope>
    <source>
        <strain evidence="9 10">CC-CTC003</strain>
    </source>
</reference>
<evidence type="ECO:0000256" key="2">
    <source>
        <dbReference type="ARBA" id="ARBA00022670"/>
    </source>
</evidence>
<feature type="active site" description="Charge relay system" evidence="5">
    <location>
        <position position="283"/>
    </location>
</feature>
<gene>
    <name evidence="9" type="ORF">E6C50_16625</name>
</gene>
<dbReference type="InterPro" id="IPR015500">
    <property type="entry name" value="Peptidase_S8_subtilisin-rel"/>
</dbReference>
<evidence type="ECO:0000256" key="1">
    <source>
        <dbReference type="ARBA" id="ARBA00011073"/>
    </source>
</evidence>
<evidence type="ECO:0000256" key="7">
    <source>
        <dbReference type="SAM" id="SignalP"/>
    </source>
</evidence>
<dbReference type="InterPro" id="IPR017308">
    <property type="entry name" value="Pept_S8_subtilisin_bacteroid"/>
</dbReference>
<dbReference type="PROSITE" id="PS00138">
    <property type="entry name" value="SUBTILASE_SER"/>
    <property type="match status" value="1"/>
</dbReference>
<keyword evidence="7" id="KW-0732">Signal</keyword>
<dbReference type="PROSITE" id="PS51257">
    <property type="entry name" value="PROKAR_LIPOPROTEIN"/>
    <property type="match status" value="1"/>
</dbReference>
<dbReference type="CDD" id="cd07483">
    <property type="entry name" value="Peptidases_S8_Subtilisin_Novo-like"/>
    <property type="match status" value="1"/>
</dbReference>
<evidence type="ECO:0000256" key="4">
    <source>
        <dbReference type="ARBA" id="ARBA00022825"/>
    </source>
</evidence>
<dbReference type="GO" id="GO:0006508">
    <property type="term" value="P:proteolysis"/>
    <property type="evidence" value="ECO:0007669"/>
    <property type="project" value="UniProtKB-KW"/>
</dbReference>
<dbReference type="Proteomes" id="UP000307507">
    <property type="component" value="Unassembled WGS sequence"/>
</dbReference>
<feature type="active site" description="Charge relay system" evidence="5">
    <location>
        <position position="457"/>
    </location>
</feature>
<dbReference type="PROSITE" id="PS00136">
    <property type="entry name" value="SUBTILASE_ASP"/>
    <property type="match status" value="1"/>
</dbReference>
<dbReference type="OrthoDB" id="9798386at2"/>
<proteinExistence type="inferred from homology"/>
<keyword evidence="4 5" id="KW-0720">Serine protease</keyword>
<dbReference type="Gene3D" id="3.40.50.200">
    <property type="entry name" value="Peptidase S8/S53 domain"/>
    <property type="match status" value="2"/>
</dbReference>
<evidence type="ECO:0000259" key="8">
    <source>
        <dbReference type="Pfam" id="PF00082"/>
    </source>
</evidence>
<dbReference type="InterPro" id="IPR023827">
    <property type="entry name" value="Peptidase_S8_Asp-AS"/>
</dbReference>
<organism evidence="9 10">
    <name type="scientific">Flavobacterium supellecticarium</name>
    <dbReference type="NCBI Taxonomy" id="2565924"/>
    <lineage>
        <taxon>Bacteria</taxon>
        <taxon>Pseudomonadati</taxon>
        <taxon>Bacteroidota</taxon>
        <taxon>Flavobacteriia</taxon>
        <taxon>Flavobacteriales</taxon>
        <taxon>Flavobacteriaceae</taxon>
        <taxon>Flavobacterium</taxon>
    </lineage>
</organism>
<accession>A0A4S3ZQ86</accession>
<keyword evidence="2 5" id="KW-0645">Protease</keyword>
<evidence type="ECO:0000256" key="3">
    <source>
        <dbReference type="ARBA" id="ARBA00022801"/>
    </source>
</evidence>
<dbReference type="EMBL" id="SSNZ01000011">
    <property type="protein sequence ID" value="THF47698.1"/>
    <property type="molecule type" value="Genomic_DNA"/>
</dbReference>
<feature type="active site" description="Charge relay system" evidence="5">
    <location>
        <position position="88"/>
    </location>
</feature>
<dbReference type="PIRSF" id="PIRSF037892">
    <property type="entry name" value="Subtilisin_rel_SRU_0565"/>
    <property type="match status" value="1"/>
</dbReference>
<dbReference type="InterPro" id="IPR000209">
    <property type="entry name" value="Peptidase_S8/S53_dom"/>
</dbReference>
<dbReference type="PANTHER" id="PTHR43399:SF4">
    <property type="entry name" value="CELL WALL-ASSOCIATED PROTEASE"/>
    <property type="match status" value="1"/>
</dbReference>
<name>A0A4S3ZQ86_9FLAO</name>
<dbReference type="GO" id="GO:0004252">
    <property type="term" value="F:serine-type endopeptidase activity"/>
    <property type="evidence" value="ECO:0007669"/>
    <property type="project" value="UniProtKB-UniRule"/>
</dbReference>
<dbReference type="InterPro" id="IPR036852">
    <property type="entry name" value="Peptidase_S8/S53_dom_sf"/>
</dbReference>
<comment type="similarity">
    <text evidence="1 5 6">Belongs to the peptidase S8 family.</text>
</comment>
<dbReference type="Pfam" id="PF00082">
    <property type="entry name" value="Peptidase_S8"/>
    <property type="match status" value="1"/>
</dbReference>
<evidence type="ECO:0000256" key="5">
    <source>
        <dbReference type="PROSITE-ProRule" id="PRU01240"/>
    </source>
</evidence>
<dbReference type="InterPro" id="IPR023828">
    <property type="entry name" value="Peptidase_S8_Ser-AS"/>
</dbReference>
<dbReference type="RefSeq" id="WP_136404371.1">
    <property type="nucleotide sequence ID" value="NZ_SSNZ01000011.1"/>
</dbReference>
<dbReference type="SUPFAM" id="SSF52743">
    <property type="entry name" value="Subtilisin-like"/>
    <property type="match status" value="1"/>
</dbReference>
<sequence length="535" mass="58528">MKLIKPLYLSAALAIALTSCSTQKTSVYAPISAPDNMPVKVGKLAEKDLKRWSHLDLIKDTVPGMSVDRAYDFLKGKKSKKVIVGVVDSGVDIDHEDLKPVIWNNPKEIAGNGIDDDKNGFIDDIHGWNFLGKAEHENMEFTRILKKGDTNSEAYKKAKEAYDKEYNEVIQAKQQLDFILNASNTLKKHLKKDTYTLEDIQKIQTTDPAVNQAKMVMSQVLPQTGNDLKKIDEFKDQVYSQVNYHLNLEFNGRKLVGDNPDDIKDVKYGDNNVIGPEKEGAKHGTHVAGIIAQTRGNGLGGDGVASNNVEIMAVRAVPDGDEYDKDIALAIRYAVDNGAKVINGSFGKYFAQHPEWVYDAIKYAASKDVLLVVAAGNEGLDLNADGGVDRFPNDNIKMGPEIANNFLTVGALNYVYGPELVADFSNYGKSDVDVFAPGEKIYATTPNQSYEYLQGTSMASPNVAGVAALIRSYYPSLTAAQVKQIIMDSGIAVKQDVILGGDPNNVRPFSEISKSGKMVNAYNALIMADKMASKK</sequence>
<comment type="caution">
    <text evidence="9">The sequence shown here is derived from an EMBL/GenBank/DDBJ whole genome shotgun (WGS) entry which is preliminary data.</text>
</comment>
<feature type="signal peptide" evidence="7">
    <location>
        <begin position="1"/>
        <end position="24"/>
    </location>
</feature>
<dbReference type="PANTHER" id="PTHR43399">
    <property type="entry name" value="SUBTILISIN-RELATED"/>
    <property type="match status" value="1"/>
</dbReference>
<evidence type="ECO:0000256" key="6">
    <source>
        <dbReference type="RuleBase" id="RU003355"/>
    </source>
</evidence>
<evidence type="ECO:0000313" key="10">
    <source>
        <dbReference type="Proteomes" id="UP000307507"/>
    </source>
</evidence>
<dbReference type="AlphaFoldDB" id="A0A4S3ZQ86"/>
<evidence type="ECO:0000313" key="9">
    <source>
        <dbReference type="EMBL" id="THF47698.1"/>
    </source>
</evidence>
<feature type="chain" id="PRO_5020676382" evidence="7">
    <location>
        <begin position="25"/>
        <end position="535"/>
    </location>
</feature>
<keyword evidence="10" id="KW-1185">Reference proteome</keyword>
<dbReference type="InterPro" id="IPR034080">
    <property type="entry name" value="Protease_P7-like_dom"/>
</dbReference>